<dbReference type="RefSeq" id="WP_078114332.1">
    <property type="nucleotide sequence ID" value="NZ_CP144906.1"/>
</dbReference>
<evidence type="ECO:0000313" key="4">
    <source>
        <dbReference type="EMBL" id="OOP74827.1"/>
    </source>
</evidence>
<evidence type="ECO:0000256" key="1">
    <source>
        <dbReference type="ARBA" id="ARBA00022737"/>
    </source>
</evidence>
<dbReference type="Pfam" id="PF01473">
    <property type="entry name" value="Choline_bind_1"/>
    <property type="match status" value="2"/>
</dbReference>
<dbReference type="Gene3D" id="2.10.270.10">
    <property type="entry name" value="Cholin Binding"/>
    <property type="match status" value="1"/>
</dbReference>
<name>A0A1S9NBB5_CLOBE</name>
<keyword evidence="1" id="KW-0677">Repeat</keyword>
<organism evidence="4 5">
    <name type="scientific">Clostridium beijerinckii</name>
    <name type="common">Clostridium MP</name>
    <dbReference type="NCBI Taxonomy" id="1520"/>
    <lineage>
        <taxon>Bacteria</taxon>
        <taxon>Bacillati</taxon>
        <taxon>Bacillota</taxon>
        <taxon>Clostridia</taxon>
        <taxon>Eubacteriales</taxon>
        <taxon>Clostridiaceae</taxon>
        <taxon>Clostridium</taxon>
    </lineage>
</organism>
<dbReference type="InterPro" id="IPR018337">
    <property type="entry name" value="Cell_wall/Cho-bd_repeat"/>
</dbReference>
<feature type="repeat" description="Cell wall-binding" evidence="2">
    <location>
        <begin position="532"/>
        <end position="551"/>
    </location>
</feature>
<feature type="repeat" description="Cell wall-binding" evidence="2">
    <location>
        <begin position="552"/>
        <end position="571"/>
    </location>
</feature>
<dbReference type="SUPFAM" id="SSF69360">
    <property type="entry name" value="Cell wall binding repeat"/>
    <property type="match status" value="1"/>
</dbReference>
<sequence length="649" mass="70955">MIRGMGKVTSLLVAAATVASLVPFSGVNAAEIKRISADDGTIYNAIAYKDGRAYIDGEINDDEEAYYLANGKFNKLEDVDSGDDAVLFGEKYLDISDGDYTVDLDKGTVTDDDIKGDTEDDAAAALRKKIKDDTDDRYNETEANTIKDSNHGDLFDLIPGAKYNKVWYYTQYKAAQKSIDKNVNGLNGLDAAHQIFNVFTDEKGNYIDADYNLGKVKVTTTASSASGTTLTKTDTIENTNDAYDAADGIINGTNISGSDKLSASVVQDRVLAQDKDYIYRLATVKVTITTGAAATISEINGVKIDPNNSNDIFKVENNGQVVSFKAIQKISKTQASGDVDDAKYAKTVTTYALSDKDGKKLDAEELFINTSGNIVTTTNYTVAGGKLIAYNSEINNNDKVTVRAYTLKSSSGFYYADEEDQSKEDCENSKNQGAAVQTDVDGNLWRLDGGYIYKFDNTDDWDKVYRVDGSFDEFSVYDKDNIVAWSQDDDVYSIIGGKQSNSDPDDTPVVKTGWVQATDGTWTYNKEDGTKATGWLNLNGTWYYLKADGVMATGWLNLNGTWYYLNSSGAMATGWLNLNGTWYYLNQSGAMATGWANVNGTWYFLNGSGAMQTGWLNDNGTWYYLYSNGAMAANTVINGYRLSASGAWV</sequence>
<feature type="chain" id="PRO_5012345721" evidence="3">
    <location>
        <begin position="30"/>
        <end position="649"/>
    </location>
</feature>
<feature type="repeat" description="Cell wall-binding" evidence="2">
    <location>
        <begin position="612"/>
        <end position="631"/>
    </location>
</feature>
<comment type="caution">
    <text evidence="4">The sequence shown here is derived from an EMBL/GenBank/DDBJ whole genome shotgun (WGS) entry which is preliminary data.</text>
</comment>
<protein>
    <submittedName>
        <fullName evidence="4">Cell wall-binding protein</fullName>
    </submittedName>
</protein>
<feature type="signal peptide" evidence="3">
    <location>
        <begin position="1"/>
        <end position="29"/>
    </location>
</feature>
<evidence type="ECO:0000256" key="2">
    <source>
        <dbReference type="PROSITE-ProRule" id="PRU00591"/>
    </source>
</evidence>
<feature type="repeat" description="Cell wall-binding" evidence="2">
    <location>
        <begin position="592"/>
        <end position="611"/>
    </location>
</feature>
<dbReference type="Proteomes" id="UP000190959">
    <property type="component" value="Unassembled WGS sequence"/>
</dbReference>
<dbReference type="Pfam" id="PF19127">
    <property type="entry name" value="Choline_bind_3"/>
    <property type="match status" value="1"/>
</dbReference>
<dbReference type="PROSITE" id="PS51170">
    <property type="entry name" value="CW"/>
    <property type="match status" value="5"/>
</dbReference>
<evidence type="ECO:0000313" key="5">
    <source>
        <dbReference type="Proteomes" id="UP000190959"/>
    </source>
</evidence>
<keyword evidence="3" id="KW-0732">Signal</keyword>
<proteinExistence type="predicted"/>
<dbReference type="AlphaFoldDB" id="A0A1S9NBB5"/>
<feature type="repeat" description="Cell wall-binding" evidence="2">
    <location>
        <begin position="572"/>
        <end position="591"/>
    </location>
</feature>
<dbReference type="EMBL" id="MWMH01000001">
    <property type="protein sequence ID" value="OOP74827.1"/>
    <property type="molecule type" value="Genomic_DNA"/>
</dbReference>
<evidence type="ECO:0000256" key="3">
    <source>
        <dbReference type="SAM" id="SignalP"/>
    </source>
</evidence>
<gene>
    <name evidence="4" type="ORF">CBEIBR21_01275</name>
</gene>
<reference evidence="4 5" key="1">
    <citation type="submission" date="2017-02" db="EMBL/GenBank/DDBJ databases">
        <title>Genome sequence of Clostridium beijerinckii Br21.</title>
        <authorList>
            <person name="Fonseca B.C."/>
            <person name="Guazzaroni M.E."/>
            <person name="Riano-Pachon D.M."/>
            <person name="Reginatto V."/>
        </authorList>
    </citation>
    <scope>NUCLEOTIDE SEQUENCE [LARGE SCALE GENOMIC DNA]</scope>
    <source>
        <strain evidence="4 5">Br21</strain>
    </source>
</reference>
<accession>A0A1S9NBB5</accession>